<comment type="similarity">
    <text evidence="1">Belongs to the short-chain dehydrogenases/reductases (SDR) family.</text>
</comment>
<keyword evidence="4" id="KW-1185">Reference proteome</keyword>
<proteinExistence type="inferred from homology"/>
<evidence type="ECO:0000313" key="4">
    <source>
        <dbReference type="Proteomes" id="UP000182915"/>
    </source>
</evidence>
<dbReference type="Pfam" id="PF13561">
    <property type="entry name" value="adh_short_C2"/>
    <property type="match status" value="1"/>
</dbReference>
<dbReference type="Proteomes" id="UP000182915">
    <property type="component" value="Chromosome I"/>
</dbReference>
<dbReference type="SUPFAM" id="SSF51735">
    <property type="entry name" value="NAD(P)-binding Rossmann-fold domains"/>
    <property type="match status" value="1"/>
</dbReference>
<dbReference type="GO" id="GO:0030497">
    <property type="term" value="P:fatty acid elongation"/>
    <property type="evidence" value="ECO:0007669"/>
    <property type="project" value="TreeGrafter"/>
</dbReference>
<dbReference type="OrthoDB" id="4350228at2"/>
<dbReference type="EMBL" id="LT629971">
    <property type="protein sequence ID" value="SEH77154.1"/>
    <property type="molecule type" value="Genomic_DNA"/>
</dbReference>
<dbReference type="PRINTS" id="PR00081">
    <property type="entry name" value="GDHRDH"/>
</dbReference>
<dbReference type="Gene3D" id="3.40.50.720">
    <property type="entry name" value="NAD(P)-binding Rossmann-like Domain"/>
    <property type="match status" value="1"/>
</dbReference>
<dbReference type="PANTHER" id="PTHR42760">
    <property type="entry name" value="SHORT-CHAIN DEHYDROGENASES/REDUCTASES FAMILY MEMBER"/>
    <property type="match status" value="1"/>
</dbReference>
<reference evidence="4" key="1">
    <citation type="submission" date="2016-10" db="EMBL/GenBank/DDBJ databases">
        <authorList>
            <person name="Varghese N."/>
            <person name="Submissions S."/>
        </authorList>
    </citation>
    <scope>NUCLEOTIDE SEQUENCE [LARGE SCALE GENOMIC DNA]</scope>
    <source>
        <strain evidence="4">DSM 45405</strain>
    </source>
</reference>
<organism evidence="3 4">
    <name type="scientific">Mycolicibacterium rutilum</name>
    <name type="common">Mycobacterium rutilum</name>
    <dbReference type="NCBI Taxonomy" id="370526"/>
    <lineage>
        <taxon>Bacteria</taxon>
        <taxon>Bacillati</taxon>
        <taxon>Actinomycetota</taxon>
        <taxon>Actinomycetes</taxon>
        <taxon>Mycobacteriales</taxon>
        <taxon>Mycobacteriaceae</taxon>
        <taxon>Mycolicibacterium</taxon>
    </lineage>
</organism>
<dbReference type="InterPro" id="IPR002347">
    <property type="entry name" value="SDR_fam"/>
</dbReference>
<dbReference type="STRING" id="370526.SAMN04489835_3934"/>
<sequence>MPTTVPDMFDLSGQVALVTGSSSDIGIGFASARILGRLGAAVMVTGTTDRVRQRADELTSEGIAAESHIADLFDRDAAAALVQATETAFGRLDILVNNAGLASVHSPEEPNSLAVMTDAEWSLALRRNLDSAFYVTRAALPGMVERRYGRIVNVGSTAGVLTAYTGDVGYHTAKSAMLGMTRSLAVDYARTGITANLVLPGWIATAAQLASEVAAGNATPAGRSATADEVAAGVAFLAAPGASYVTGTTLIIDGGNSIAGATPAA</sequence>
<dbReference type="AlphaFoldDB" id="A0A1H6KZ81"/>
<evidence type="ECO:0000256" key="1">
    <source>
        <dbReference type="ARBA" id="ARBA00006484"/>
    </source>
</evidence>
<keyword evidence="2" id="KW-0560">Oxidoreductase</keyword>
<dbReference type="GO" id="GO:0016616">
    <property type="term" value="F:oxidoreductase activity, acting on the CH-OH group of donors, NAD or NADP as acceptor"/>
    <property type="evidence" value="ECO:0007669"/>
    <property type="project" value="TreeGrafter"/>
</dbReference>
<accession>A0A1H6KZ81</accession>
<dbReference type="FunFam" id="3.40.50.720:FF:000084">
    <property type="entry name" value="Short-chain dehydrogenase reductase"/>
    <property type="match status" value="1"/>
</dbReference>
<dbReference type="PANTHER" id="PTHR42760:SF129">
    <property type="entry name" value="OXIDOREDUCTASE"/>
    <property type="match status" value="1"/>
</dbReference>
<gene>
    <name evidence="3" type="ORF">SAMN04489835_3934</name>
</gene>
<name>A0A1H6KZ81_MYCRU</name>
<dbReference type="InterPro" id="IPR036291">
    <property type="entry name" value="NAD(P)-bd_dom_sf"/>
</dbReference>
<protein>
    <submittedName>
        <fullName evidence="3">3-oxoacyl-[acyl-carrier protein] reductase</fullName>
    </submittedName>
</protein>
<evidence type="ECO:0000313" key="3">
    <source>
        <dbReference type="EMBL" id="SEH77154.1"/>
    </source>
</evidence>
<evidence type="ECO:0000256" key="2">
    <source>
        <dbReference type="ARBA" id="ARBA00023002"/>
    </source>
</evidence>
<dbReference type="PRINTS" id="PR00080">
    <property type="entry name" value="SDRFAMILY"/>
</dbReference>